<protein>
    <submittedName>
        <fullName evidence="1">(northern house mosquito) hypothetical protein</fullName>
    </submittedName>
</protein>
<reference evidence="1" key="1">
    <citation type="submission" date="2021-05" db="EMBL/GenBank/DDBJ databases">
        <authorList>
            <person name="Alioto T."/>
            <person name="Alioto T."/>
            <person name="Gomez Garrido J."/>
        </authorList>
    </citation>
    <scope>NUCLEOTIDE SEQUENCE</scope>
</reference>
<name>A0A8D8CAY1_CULPI</name>
<accession>A0A8D8CAY1</accession>
<dbReference type="AlphaFoldDB" id="A0A8D8CAY1"/>
<sequence length="114" mass="12253">MVVVRRVLLLLGLLLILLVLLVLLLLVVVSLGAGHFQVTTVRRRGHGHGRLLLGGFGTCQGQGLRLCSCGRGHPSLGEGFHCTLKIHAKNHTLATITYTHAGTLTTVSFFFMVA</sequence>
<dbReference type="EMBL" id="HBUE01115501">
    <property type="protein sequence ID" value="CAG6490415.1"/>
    <property type="molecule type" value="Transcribed_RNA"/>
</dbReference>
<proteinExistence type="predicted"/>
<evidence type="ECO:0000313" key="1">
    <source>
        <dbReference type="EMBL" id="CAG6490415.1"/>
    </source>
</evidence>
<organism evidence="1">
    <name type="scientific">Culex pipiens</name>
    <name type="common">House mosquito</name>
    <dbReference type="NCBI Taxonomy" id="7175"/>
    <lineage>
        <taxon>Eukaryota</taxon>
        <taxon>Metazoa</taxon>
        <taxon>Ecdysozoa</taxon>
        <taxon>Arthropoda</taxon>
        <taxon>Hexapoda</taxon>
        <taxon>Insecta</taxon>
        <taxon>Pterygota</taxon>
        <taxon>Neoptera</taxon>
        <taxon>Endopterygota</taxon>
        <taxon>Diptera</taxon>
        <taxon>Nematocera</taxon>
        <taxon>Culicoidea</taxon>
        <taxon>Culicidae</taxon>
        <taxon>Culicinae</taxon>
        <taxon>Culicini</taxon>
        <taxon>Culex</taxon>
        <taxon>Culex</taxon>
    </lineage>
</organism>